<evidence type="ECO:0000256" key="16">
    <source>
        <dbReference type="ARBA" id="ARBA00047388"/>
    </source>
</evidence>
<dbReference type="GO" id="GO:0009055">
    <property type="term" value="F:electron transfer activity"/>
    <property type="evidence" value="ECO:0007669"/>
    <property type="project" value="UniProtKB-UniRule"/>
</dbReference>
<evidence type="ECO:0000256" key="13">
    <source>
        <dbReference type="ARBA" id="ARBA00023136"/>
    </source>
</evidence>
<keyword evidence="15 18" id="KW-0676">Redox-active center</keyword>
<evidence type="ECO:0000256" key="8">
    <source>
        <dbReference type="ARBA" id="ARBA00022748"/>
    </source>
</evidence>
<evidence type="ECO:0000256" key="3">
    <source>
        <dbReference type="ARBA" id="ARBA00022448"/>
    </source>
</evidence>
<reference evidence="21 22" key="1">
    <citation type="submission" date="2018-09" db="EMBL/GenBank/DDBJ databases">
        <authorList>
            <person name="Wang F."/>
        </authorList>
    </citation>
    <scope>NUCLEOTIDE SEQUENCE [LARGE SCALE GENOMIC DNA]</scope>
    <source>
        <strain evidence="21 22">PLHSC7-2</strain>
    </source>
</reference>
<dbReference type="GO" id="GO:0045454">
    <property type="term" value="P:cell redox homeostasis"/>
    <property type="evidence" value="ECO:0007669"/>
    <property type="project" value="TreeGrafter"/>
</dbReference>
<dbReference type="Pfam" id="PF13899">
    <property type="entry name" value="Thioredoxin_7"/>
    <property type="match status" value="1"/>
</dbReference>
<evidence type="ECO:0000256" key="4">
    <source>
        <dbReference type="ARBA" id="ARBA00022475"/>
    </source>
</evidence>
<keyword evidence="8 18" id="KW-0201">Cytochrome c-type biogenesis</keyword>
<keyword evidence="10 18" id="KW-1133">Transmembrane helix</keyword>
<evidence type="ECO:0000313" key="22">
    <source>
        <dbReference type="Proteomes" id="UP000283255"/>
    </source>
</evidence>
<dbReference type="Proteomes" id="UP000283255">
    <property type="component" value="Unassembled WGS sequence"/>
</dbReference>
<proteinExistence type="inferred from homology"/>
<reference evidence="21 22" key="2">
    <citation type="submission" date="2019-01" db="EMBL/GenBank/DDBJ databases">
        <title>Motilimonas pumilus sp. nov., isolated from the gut of sea cucumber (Apostichopus japonicus).</title>
        <authorList>
            <person name="Wang F.-Q."/>
            <person name="Ren L.-H."/>
            <person name="Lin Y.-W."/>
            <person name="Sun G.-H."/>
            <person name="Du Z.-J."/>
            <person name="Zhao J.-X."/>
            <person name="Liu X.-J."/>
            <person name="Liu L.-J."/>
        </authorList>
    </citation>
    <scope>NUCLEOTIDE SEQUENCE [LARGE SCALE GENOMIC DNA]</scope>
    <source>
        <strain evidence="21 22">PLHSC7-2</strain>
    </source>
</reference>
<feature type="transmembrane region" description="Helical" evidence="18">
    <location>
        <begin position="395"/>
        <end position="413"/>
    </location>
</feature>
<evidence type="ECO:0000256" key="12">
    <source>
        <dbReference type="ARBA" id="ARBA00023027"/>
    </source>
</evidence>
<dbReference type="InterPro" id="IPR036249">
    <property type="entry name" value="Thioredoxin-like_sf"/>
</dbReference>
<evidence type="ECO:0000256" key="1">
    <source>
        <dbReference type="ARBA" id="ARBA00004429"/>
    </source>
</evidence>
<keyword evidence="4 18" id="KW-1003">Cell membrane</keyword>
<keyword evidence="5 18" id="KW-0997">Cell inner membrane</keyword>
<sequence length="597" mass="64391" precursor="true">MDRPGNLNMRSLLIFLFACWANINQVNAADPFAAKSQTPFDQGQTEFLSVEQAFEFSSLQQGNQLTLFWRVTPEHYLYQHQFEFSVNGAQFTQPTLPAGKPYQDEYFGEVVIYDTDVSITVDISQVSDNGTLAVTYQGCAKAGLCYPPETKDIPLDPISGETVTSSSNTANTTATGSSQASEQGQLADLLSEQSLAISLALFFVLGLGLAFTPCVFPMYPILSGIIVGQKQPLNSRRSFLLAMSYVQGMALTYTLLGLVVASAGMQYQAAFQHPVVLIGLAILFTVLAAAMFGAFNLQLPSTLTNKLNQLSGQQQGGNSKGVFVMGMISGLVCSPCTTAPLSGVLLYVASSGDLVIGGAVLYALSLGMGLPLLVLGASGGRFLPKAGVWMQHIKVVFGFLLLSVSVMMLGRFIADEISLLLYAGLALALLVYLAMASRRSQSKHKTWHVLALMLALAATAGVTYQQWPSAELRNIKQRFVQVNNTEQLAAQLALAKANQQAVMLDFYADWCVACKDFEKDAFANLQVQAQLANVVLIQADVTKNNKAHQAMLAELSILGLPSILFYDAQGQALDNARVTGFMPAAAFLAHLKQYQVQ</sequence>
<feature type="compositionally biased region" description="Low complexity" evidence="19">
    <location>
        <begin position="162"/>
        <end position="179"/>
    </location>
</feature>
<evidence type="ECO:0000256" key="6">
    <source>
        <dbReference type="ARBA" id="ARBA00022692"/>
    </source>
</evidence>
<accession>A0A418YL11</accession>
<keyword evidence="12 18" id="KW-0520">NAD</keyword>
<keyword evidence="22" id="KW-1185">Reference proteome</keyword>
<dbReference type="InterPro" id="IPR035671">
    <property type="entry name" value="DsbD_gamma"/>
</dbReference>
<keyword evidence="9 18" id="KW-0249">Electron transport</keyword>
<dbReference type="GO" id="GO:0047134">
    <property type="term" value="F:protein-disulfide reductase [NAD(P)H] activity"/>
    <property type="evidence" value="ECO:0007669"/>
    <property type="project" value="UniProtKB-UniRule"/>
</dbReference>
<evidence type="ECO:0000256" key="9">
    <source>
        <dbReference type="ARBA" id="ARBA00022982"/>
    </source>
</evidence>
<evidence type="ECO:0000256" key="19">
    <source>
        <dbReference type="SAM" id="MobiDB-lite"/>
    </source>
</evidence>
<dbReference type="InterPro" id="IPR003834">
    <property type="entry name" value="Cyt_c_assmbl_TM_dom"/>
</dbReference>
<dbReference type="InterPro" id="IPR013766">
    <property type="entry name" value="Thioredoxin_domain"/>
</dbReference>
<evidence type="ECO:0000313" key="21">
    <source>
        <dbReference type="EMBL" id="RJG51647.1"/>
    </source>
</evidence>
<feature type="transmembrane region" description="Helical" evidence="18">
    <location>
        <begin position="239"/>
        <end position="263"/>
    </location>
</feature>
<dbReference type="SUPFAM" id="SSF74863">
    <property type="entry name" value="Thiol:disulfide interchange protein DsbD, N-terminal domain (DsbD-alpha)"/>
    <property type="match status" value="1"/>
</dbReference>
<dbReference type="GO" id="GO:0005886">
    <property type="term" value="C:plasma membrane"/>
    <property type="evidence" value="ECO:0007669"/>
    <property type="project" value="UniProtKB-SubCell"/>
</dbReference>
<dbReference type="InterPro" id="IPR036929">
    <property type="entry name" value="DsbDN_sf"/>
</dbReference>
<feature type="transmembrane region" description="Helical" evidence="18">
    <location>
        <begin position="419"/>
        <end position="435"/>
    </location>
</feature>
<evidence type="ECO:0000256" key="7">
    <source>
        <dbReference type="ARBA" id="ARBA00022729"/>
    </source>
</evidence>
<dbReference type="PROSITE" id="PS51352">
    <property type="entry name" value="THIOREDOXIN_2"/>
    <property type="match status" value="1"/>
</dbReference>
<evidence type="ECO:0000259" key="20">
    <source>
        <dbReference type="PROSITE" id="PS51352"/>
    </source>
</evidence>
<evidence type="ECO:0000256" key="2">
    <source>
        <dbReference type="ARBA" id="ARBA00007241"/>
    </source>
</evidence>
<comment type="caution">
    <text evidence="21">The sequence shown here is derived from an EMBL/GenBank/DDBJ whole genome shotgun (WGS) entry which is preliminary data.</text>
</comment>
<feature type="chain" id="PRO_5019593483" description="Thiol:disulfide interchange protein DsbD" evidence="18">
    <location>
        <begin position="29"/>
        <end position="597"/>
    </location>
</feature>
<dbReference type="Pfam" id="PF02683">
    <property type="entry name" value="DsbD_TM"/>
    <property type="match status" value="1"/>
</dbReference>
<gene>
    <name evidence="18" type="primary">dsbD</name>
    <name evidence="21" type="ORF">D1Z90_02660</name>
</gene>
<keyword evidence="7 18" id="KW-0732">Signal</keyword>
<keyword evidence="13 18" id="KW-0472">Membrane</keyword>
<evidence type="ECO:0000256" key="17">
    <source>
        <dbReference type="ARBA" id="ARBA00047804"/>
    </source>
</evidence>
<feature type="disulfide bond" description="Redox-active" evidence="18">
    <location>
        <begin position="139"/>
        <end position="145"/>
    </location>
</feature>
<name>A0A418YL11_9GAMM</name>
<keyword evidence="11 18" id="KW-0560">Oxidoreductase</keyword>
<protein>
    <recommendedName>
        <fullName evidence="18">Thiol:disulfide interchange protein DsbD</fullName>
        <ecNumber evidence="18">1.8.1.8</ecNumber>
    </recommendedName>
    <alternativeName>
        <fullName evidence="18">Protein-disulfide reductase</fullName>
        <shortName evidence="18">Disulfide reductase</shortName>
    </alternativeName>
</protein>
<feature type="disulfide bond" description="Redox-active" evidence="18">
    <location>
        <begin position="511"/>
        <end position="514"/>
    </location>
</feature>
<comment type="similarity">
    <text evidence="2 18">Belongs to the thioredoxin family. DsbD subfamily.</text>
</comment>
<feature type="disulfide bond" description="Redox-active" evidence="18">
    <location>
        <begin position="214"/>
        <end position="336"/>
    </location>
</feature>
<feature type="transmembrane region" description="Helical" evidence="18">
    <location>
        <begin position="275"/>
        <end position="297"/>
    </location>
</feature>
<evidence type="ECO:0000256" key="10">
    <source>
        <dbReference type="ARBA" id="ARBA00022989"/>
    </source>
</evidence>
<feature type="transmembrane region" description="Helical" evidence="18">
    <location>
        <begin position="354"/>
        <end position="375"/>
    </location>
</feature>
<dbReference type="GO" id="GO:0017004">
    <property type="term" value="P:cytochrome complex assembly"/>
    <property type="evidence" value="ECO:0007669"/>
    <property type="project" value="UniProtKB-UniRule"/>
</dbReference>
<keyword evidence="6 18" id="KW-0812">Transmembrane</keyword>
<dbReference type="EC" id="1.8.1.8" evidence="18"/>
<evidence type="ECO:0000256" key="15">
    <source>
        <dbReference type="ARBA" id="ARBA00023284"/>
    </source>
</evidence>
<dbReference type="PANTHER" id="PTHR32234">
    <property type="entry name" value="THIOL:DISULFIDE INTERCHANGE PROTEIN DSBD"/>
    <property type="match status" value="1"/>
</dbReference>
<feature type="region of interest" description="Disordered" evidence="19">
    <location>
        <begin position="156"/>
        <end position="179"/>
    </location>
</feature>
<comment type="function">
    <text evidence="18">Required to facilitate the formation of correct disulfide bonds in some periplasmic proteins and for the assembly of the periplasmic c-type cytochromes. Acts by transferring electrons from cytoplasmic thioredoxin to the periplasm. This transfer involves a cascade of disulfide bond formation and reduction steps.</text>
</comment>
<dbReference type="NCBIfam" id="NF001419">
    <property type="entry name" value="PRK00293.1"/>
    <property type="match status" value="1"/>
</dbReference>
<dbReference type="EMBL" id="QZCH01000001">
    <property type="protein sequence ID" value="RJG51647.1"/>
    <property type="molecule type" value="Genomic_DNA"/>
</dbReference>
<dbReference type="CDD" id="cd02953">
    <property type="entry name" value="DsbDgamma"/>
    <property type="match status" value="1"/>
</dbReference>
<comment type="catalytic activity">
    <reaction evidence="16 18">
        <text>[protein]-dithiol + NAD(+) = [protein]-disulfide + NADH + H(+)</text>
        <dbReference type="Rhea" id="RHEA:18749"/>
        <dbReference type="Rhea" id="RHEA-COMP:10593"/>
        <dbReference type="Rhea" id="RHEA-COMP:10594"/>
        <dbReference type="ChEBI" id="CHEBI:15378"/>
        <dbReference type="ChEBI" id="CHEBI:29950"/>
        <dbReference type="ChEBI" id="CHEBI:50058"/>
        <dbReference type="ChEBI" id="CHEBI:57540"/>
        <dbReference type="ChEBI" id="CHEBI:57945"/>
        <dbReference type="EC" id="1.8.1.8"/>
    </reaction>
</comment>
<evidence type="ECO:0000256" key="5">
    <source>
        <dbReference type="ARBA" id="ARBA00022519"/>
    </source>
</evidence>
<dbReference type="Gene3D" id="2.60.40.1250">
    <property type="entry name" value="Thiol:disulfide interchange protein DsbD, N-terminal domain"/>
    <property type="match status" value="1"/>
</dbReference>
<organism evidence="21 22">
    <name type="scientific">Motilimonas pumila</name>
    <dbReference type="NCBI Taxonomy" id="2303987"/>
    <lineage>
        <taxon>Bacteria</taxon>
        <taxon>Pseudomonadati</taxon>
        <taxon>Pseudomonadota</taxon>
        <taxon>Gammaproteobacteria</taxon>
        <taxon>Alteromonadales</taxon>
        <taxon>Alteromonadales genera incertae sedis</taxon>
        <taxon>Motilimonas</taxon>
    </lineage>
</organism>
<dbReference type="PANTHER" id="PTHR32234:SF0">
    <property type="entry name" value="THIOL:DISULFIDE INTERCHANGE PROTEIN DSBD"/>
    <property type="match status" value="1"/>
</dbReference>
<feature type="domain" description="Thioredoxin" evidence="20">
    <location>
        <begin position="461"/>
        <end position="596"/>
    </location>
</feature>
<keyword evidence="14 18" id="KW-1015">Disulfide bond</keyword>
<evidence type="ECO:0000256" key="14">
    <source>
        <dbReference type="ARBA" id="ARBA00023157"/>
    </source>
</evidence>
<comment type="catalytic activity">
    <reaction evidence="17 18">
        <text>[protein]-dithiol + NADP(+) = [protein]-disulfide + NADPH + H(+)</text>
        <dbReference type="Rhea" id="RHEA:18753"/>
        <dbReference type="Rhea" id="RHEA-COMP:10593"/>
        <dbReference type="Rhea" id="RHEA-COMP:10594"/>
        <dbReference type="ChEBI" id="CHEBI:15378"/>
        <dbReference type="ChEBI" id="CHEBI:29950"/>
        <dbReference type="ChEBI" id="CHEBI:50058"/>
        <dbReference type="ChEBI" id="CHEBI:57783"/>
        <dbReference type="ChEBI" id="CHEBI:58349"/>
        <dbReference type="EC" id="1.8.1.8"/>
    </reaction>
</comment>
<dbReference type="Gene3D" id="3.40.30.10">
    <property type="entry name" value="Glutaredoxin"/>
    <property type="match status" value="1"/>
</dbReference>
<dbReference type="HAMAP" id="MF_00399">
    <property type="entry name" value="DbsD"/>
    <property type="match status" value="1"/>
</dbReference>
<dbReference type="InterPro" id="IPR028250">
    <property type="entry name" value="DsbDN"/>
</dbReference>
<dbReference type="Pfam" id="PF11412">
    <property type="entry name" value="DsbD_N"/>
    <property type="match status" value="1"/>
</dbReference>
<dbReference type="InterPro" id="IPR022910">
    <property type="entry name" value="Thiol_diS_interchange_DbsD"/>
</dbReference>
<feature type="transmembrane region" description="Helical" evidence="18">
    <location>
        <begin position="195"/>
        <end position="219"/>
    </location>
</feature>
<dbReference type="SUPFAM" id="SSF52833">
    <property type="entry name" value="Thioredoxin-like"/>
    <property type="match status" value="1"/>
</dbReference>
<feature type="transmembrane region" description="Helical" evidence="18">
    <location>
        <begin position="447"/>
        <end position="467"/>
    </location>
</feature>
<keyword evidence="3 18" id="KW-0813">Transport</keyword>
<comment type="subcellular location">
    <subcellularLocation>
        <location evidence="1 18">Cell inner membrane</location>
        <topology evidence="1 18">Multi-pass membrane protein</topology>
    </subcellularLocation>
</comment>
<evidence type="ECO:0000256" key="11">
    <source>
        <dbReference type="ARBA" id="ARBA00023002"/>
    </source>
</evidence>
<feature type="transmembrane region" description="Helical" evidence="18">
    <location>
        <begin position="322"/>
        <end position="348"/>
    </location>
</feature>
<feature type="signal peptide" evidence="18">
    <location>
        <begin position="1"/>
        <end position="28"/>
    </location>
</feature>
<dbReference type="AlphaFoldDB" id="A0A418YL11"/>
<evidence type="ECO:0000256" key="18">
    <source>
        <dbReference type="HAMAP-Rule" id="MF_00399"/>
    </source>
</evidence>